<accession>A0ABZ0Z585</accession>
<evidence type="ECO:0000313" key="2">
    <source>
        <dbReference type="Proteomes" id="UP001346559"/>
    </source>
</evidence>
<sequence length="188" mass="22090">MNKILKLSKNEYYEVLDNDGKICDYCSFCGNLGNCWLACNGYHCGIDNKKFIYKRIFDPYNRFYTDTSLKNILSIIEDTKVNDFISEEERDMLIYVITSYINSDDKTSLLKDGRFLCNKTFSLRLYNFLSGIKSDDTDEINKLNECISFAKDMLVFQLKTCTNEDEIKYFKLNGFIDDNNNLILPWMK</sequence>
<dbReference type="Proteomes" id="UP001346559">
    <property type="component" value="Segment"/>
</dbReference>
<name>A0ABZ0Z585_9CAUD</name>
<dbReference type="EMBL" id="OR769218">
    <property type="protein sequence ID" value="WQJ54353.1"/>
    <property type="molecule type" value="Genomic_DNA"/>
</dbReference>
<reference evidence="1 2" key="1">
    <citation type="submission" date="2023-11" db="EMBL/GenBank/DDBJ databases">
        <authorList>
            <person name="Cook R."/>
            <person name="Crisci M."/>
            <person name="Pye H."/>
            <person name="Adriaenssens E."/>
            <person name="Santini J."/>
        </authorList>
    </citation>
    <scope>NUCLEOTIDE SEQUENCE [LARGE SCALE GENOMIC DNA]</scope>
    <source>
        <strain evidence="1">Lak_Megaphage_RVC_AP1_GC26</strain>
    </source>
</reference>
<protein>
    <submittedName>
        <fullName evidence="1">Uncharacterized protein</fullName>
    </submittedName>
</protein>
<keyword evidence="2" id="KW-1185">Reference proteome</keyword>
<proteinExistence type="predicted"/>
<organism evidence="1 2">
    <name type="scientific">phage Lak_Megaphage_RVC_AP1_GC26</name>
    <dbReference type="NCBI Taxonomy" id="3109224"/>
    <lineage>
        <taxon>Viruses</taxon>
        <taxon>Duplodnaviria</taxon>
        <taxon>Heunggongvirae</taxon>
        <taxon>Uroviricota</taxon>
        <taxon>Caudoviricetes</taxon>
        <taxon>Caudoviricetes code 15 clade</taxon>
    </lineage>
</organism>
<evidence type="ECO:0000313" key="1">
    <source>
        <dbReference type="EMBL" id="WQJ54353.1"/>
    </source>
</evidence>